<proteinExistence type="predicted"/>
<dbReference type="WBParaSite" id="SSLN_0001946801-mRNA-1">
    <property type="protein sequence ID" value="SSLN_0001946801-mRNA-1"/>
    <property type="gene ID" value="SSLN_0001946801"/>
</dbReference>
<reference evidence="2" key="1">
    <citation type="submission" date="2016-06" db="UniProtKB">
        <authorList>
            <consortium name="WormBaseParasite"/>
        </authorList>
    </citation>
    <scope>IDENTIFICATION</scope>
</reference>
<protein>
    <submittedName>
        <fullName evidence="2">C2H2-type domain-containing protein</fullName>
    </submittedName>
</protein>
<evidence type="ECO:0000313" key="2">
    <source>
        <dbReference type="WBParaSite" id="SSLN_0001946801-mRNA-1"/>
    </source>
</evidence>
<dbReference type="InterPro" id="IPR036691">
    <property type="entry name" value="Endo/exonu/phosph_ase_sf"/>
</dbReference>
<dbReference type="SUPFAM" id="SSF56219">
    <property type="entry name" value="DNase I-like"/>
    <property type="match status" value="1"/>
</dbReference>
<feature type="compositionally biased region" description="Basic and acidic residues" evidence="1">
    <location>
        <begin position="258"/>
        <end position="267"/>
    </location>
</feature>
<dbReference type="Gene3D" id="3.60.10.10">
    <property type="entry name" value="Endonuclease/exonuclease/phosphatase"/>
    <property type="match status" value="1"/>
</dbReference>
<name>A0A183TQK6_SCHSO</name>
<feature type="region of interest" description="Disordered" evidence="1">
    <location>
        <begin position="251"/>
        <end position="270"/>
    </location>
</feature>
<accession>A0A183TQK6</accession>
<sequence length="408" mass="46151">LNVRSLLENPRSNWPERRTALVARELARYKVDIAALSDTRFSEQGQLEEVGAGYTFFWSGRPKAERHDAGVAFATRNENVERLPCLPQGINARLMKLRLPLWGDNFATFISVYAPPKLSSDAAKEKFYEDLHALLVTVPKANNDQITQKLEDLHAPGNNGTVKTRWCQLQNVIQSTAPDVFGRARLRHQNWFDDNNAEISKLLVEKNGLRKAYMELRTDATKAAFFRCRRFVKHRLLEMQDVWMIRKAEEIQGSPPPRPKERHESHQCPRPTLSILNPFQHVRAVHATSPRVLAWSNIFVRTATTIRQFQLLRQLLPTLLRTSSPNLTPGTNSITPTIIETTSYYSSPVSPTTTTTTSAATTTSSDGNSLLYCFHCGRSFTSRIGMVGLLQIHRMEASEPVPGAPTYR</sequence>
<evidence type="ECO:0000256" key="1">
    <source>
        <dbReference type="SAM" id="MobiDB-lite"/>
    </source>
</evidence>
<dbReference type="AlphaFoldDB" id="A0A183TQK6"/>
<organism evidence="2">
    <name type="scientific">Schistocephalus solidus</name>
    <name type="common">Tapeworm</name>
    <dbReference type="NCBI Taxonomy" id="70667"/>
    <lineage>
        <taxon>Eukaryota</taxon>
        <taxon>Metazoa</taxon>
        <taxon>Spiralia</taxon>
        <taxon>Lophotrochozoa</taxon>
        <taxon>Platyhelminthes</taxon>
        <taxon>Cestoda</taxon>
        <taxon>Eucestoda</taxon>
        <taxon>Diphyllobothriidea</taxon>
        <taxon>Diphyllobothriidae</taxon>
        <taxon>Schistocephalus</taxon>
    </lineage>
</organism>